<keyword evidence="3" id="KW-1185">Reference proteome</keyword>
<dbReference type="SUPFAM" id="SSF56059">
    <property type="entry name" value="Glutathione synthetase ATP-binding domain-like"/>
    <property type="match status" value="1"/>
</dbReference>
<evidence type="ECO:0000313" key="3">
    <source>
        <dbReference type="Proteomes" id="UP001589747"/>
    </source>
</evidence>
<sequence>MRAHATPALAILARPPSPSEEQPGESSPSLLPEDRFCRELCRMGAELGMIVYVVYAHPAWAALSETELTGYALQGGRWTEKRWPLPDLVYDRAIGANPAERQAKAGLLKQLAERKPLTPLNGSLPGKLAVYEALRTDQRLRPALPPTFAYPGTSSLQRLALRFPRGVFLKPDAGYQGRGAIAITARDGLWRAEGRTIGNAAVARTFTNAAACAAWCERFIRAAYIAQPYLPLRNESGASCDIRSLIQKDERGRWRITGIAVREGAPGSVTSNLHGGGEAKDAAAVLAARFGEAAARRLLLRTARLSLRASRALEQHFGRFFELGLDFGLEASGRLWLLEANAKPGRMSFYARPAIYRLAVLRPLQAAMRLAGAGRTVLSPVPLSSHHRSTRGSTYTQQARYHRGCIQEVHP</sequence>
<dbReference type="Pfam" id="PF14398">
    <property type="entry name" value="ATPgrasp_YheCD"/>
    <property type="match status" value="1"/>
</dbReference>
<protein>
    <submittedName>
        <fullName evidence="2">YheC/YheD family protein</fullName>
    </submittedName>
</protein>
<feature type="compositionally biased region" description="Low complexity" evidence="1">
    <location>
        <begin position="19"/>
        <end position="31"/>
    </location>
</feature>
<gene>
    <name evidence="2" type="ORF">ACFFSY_16345</name>
</gene>
<dbReference type="Gene3D" id="3.30.470.20">
    <property type="entry name" value="ATP-grasp fold, B domain"/>
    <property type="match status" value="1"/>
</dbReference>
<name>A0ABV5KQM3_9BACL</name>
<reference evidence="2 3" key="1">
    <citation type="submission" date="2024-09" db="EMBL/GenBank/DDBJ databases">
        <authorList>
            <person name="Sun Q."/>
            <person name="Mori K."/>
        </authorList>
    </citation>
    <scope>NUCLEOTIDE SEQUENCE [LARGE SCALE GENOMIC DNA]</scope>
    <source>
        <strain evidence="2 3">TISTR 2452</strain>
    </source>
</reference>
<comment type="caution">
    <text evidence="2">The sequence shown here is derived from an EMBL/GenBank/DDBJ whole genome shotgun (WGS) entry which is preliminary data.</text>
</comment>
<evidence type="ECO:0000256" key="1">
    <source>
        <dbReference type="SAM" id="MobiDB-lite"/>
    </source>
</evidence>
<dbReference type="EMBL" id="JBHMDO010000025">
    <property type="protein sequence ID" value="MFB9327501.1"/>
    <property type="molecule type" value="Genomic_DNA"/>
</dbReference>
<accession>A0ABV5KQM3</accession>
<proteinExistence type="predicted"/>
<dbReference type="Proteomes" id="UP001589747">
    <property type="component" value="Unassembled WGS sequence"/>
</dbReference>
<organism evidence="2 3">
    <name type="scientific">Paenibacillus aurantiacus</name>
    <dbReference type="NCBI Taxonomy" id="1936118"/>
    <lineage>
        <taxon>Bacteria</taxon>
        <taxon>Bacillati</taxon>
        <taxon>Bacillota</taxon>
        <taxon>Bacilli</taxon>
        <taxon>Bacillales</taxon>
        <taxon>Paenibacillaceae</taxon>
        <taxon>Paenibacillus</taxon>
    </lineage>
</organism>
<dbReference type="InterPro" id="IPR026838">
    <property type="entry name" value="YheC/D"/>
</dbReference>
<evidence type="ECO:0000313" key="2">
    <source>
        <dbReference type="EMBL" id="MFB9327501.1"/>
    </source>
</evidence>
<feature type="region of interest" description="Disordered" evidence="1">
    <location>
        <begin position="1"/>
        <end position="31"/>
    </location>
</feature>
<dbReference type="RefSeq" id="WP_377495862.1">
    <property type="nucleotide sequence ID" value="NZ_JBHMDO010000025.1"/>
</dbReference>